<dbReference type="EMBL" id="VSSQ01000235">
    <property type="protein sequence ID" value="MPL87207.1"/>
    <property type="molecule type" value="Genomic_DNA"/>
</dbReference>
<dbReference type="GO" id="GO:0005829">
    <property type="term" value="C:cytosol"/>
    <property type="evidence" value="ECO:0007669"/>
    <property type="project" value="TreeGrafter"/>
</dbReference>
<comment type="similarity">
    <text evidence="1">Belongs to the short-chain dehydrogenases/reductases (SDR) family.</text>
</comment>
<reference evidence="4" key="1">
    <citation type="submission" date="2019-08" db="EMBL/GenBank/DDBJ databases">
        <authorList>
            <person name="Kucharzyk K."/>
            <person name="Murdoch R.W."/>
            <person name="Higgins S."/>
            <person name="Loffler F."/>
        </authorList>
    </citation>
    <scope>NUCLEOTIDE SEQUENCE</scope>
</reference>
<dbReference type="Pfam" id="PF00106">
    <property type="entry name" value="adh_short"/>
    <property type="match status" value="1"/>
</dbReference>
<gene>
    <name evidence="4" type="primary">cpnA_3</name>
    <name evidence="4" type="ORF">SDC9_33201</name>
</gene>
<proteinExistence type="inferred from homology"/>
<organism evidence="4">
    <name type="scientific">bioreactor metagenome</name>
    <dbReference type="NCBI Taxonomy" id="1076179"/>
    <lineage>
        <taxon>unclassified sequences</taxon>
        <taxon>metagenomes</taxon>
        <taxon>ecological metagenomes</taxon>
    </lineage>
</organism>
<dbReference type="PRINTS" id="PR00081">
    <property type="entry name" value="GDHRDH"/>
</dbReference>
<comment type="caution">
    <text evidence="4">The sequence shown here is derived from an EMBL/GenBank/DDBJ whole genome shotgun (WGS) entry which is preliminary data.</text>
</comment>
<dbReference type="PANTHER" id="PTHR43391:SF14">
    <property type="entry name" value="DEHYDROGENASE_REDUCTASE SDR FAMILY PROTEIN 7-LIKE"/>
    <property type="match status" value="1"/>
</dbReference>
<evidence type="ECO:0000256" key="1">
    <source>
        <dbReference type="ARBA" id="ARBA00006484"/>
    </source>
</evidence>
<dbReference type="PRINTS" id="PR00080">
    <property type="entry name" value="SDRFAMILY"/>
</dbReference>
<protein>
    <submittedName>
        <fullName evidence="4">Cyclopentanol dehydrogenase</fullName>
        <ecNumber evidence="4">1.1.1.163</ecNumber>
    </submittedName>
</protein>
<dbReference type="GO" id="GO:0055041">
    <property type="term" value="F:cyclopentanol dehydrogenase activity"/>
    <property type="evidence" value="ECO:0007669"/>
    <property type="project" value="UniProtKB-EC"/>
</dbReference>
<evidence type="ECO:0000256" key="2">
    <source>
        <dbReference type="ARBA" id="ARBA00022857"/>
    </source>
</evidence>
<dbReference type="AlphaFoldDB" id="A0A644V7M4"/>
<dbReference type="SUPFAM" id="SSF51735">
    <property type="entry name" value="NAD(P)-binding Rossmann-fold domains"/>
    <property type="match status" value="1"/>
</dbReference>
<keyword evidence="2" id="KW-0521">NADP</keyword>
<evidence type="ECO:0000313" key="4">
    <source>
        <dbReference type="EMBL" id="MPL87207.1"/>
    </source>
</evidence>
<keyword evidence="3 4" id="KW-0560">Oxidoreductase</keyword>
<evidence type="ECO:0000256" key="3">
    <source>
        <dbReference type="ARBA" id="ARBA00023002"/>
    </source>
</evidence>
<dbReference type="InterPro" id="IPR002347">
    <property type="entry name" value="SDR_fam"/>
</dbReference>
<dbReference type="InterPro" id="IPR036291">
    <property type="entry name" value="NAD(P)-bd_dom_sf"/>
</dbReference>
<dbReference type="PANTHER" id="PTHR43391">
    <property type="entry name" value="RETINOL DEHYDROGENASE-RELATED"/>
    <property type="match status" value="1"/>
</dbReference>
<accession>A0A644V7M4</accession>
<dbReference type="Gene3D" id="3.40.50.720">
    <property type="entry name" value="NAD(P)-binding Rossmann-like Domain"/>
    <property type="match status" value="1"/>
</dbReference>
<name>A0A644V7M4_9ZZZZ</name>
<sequence>MSKIEEKIILISGGTDGLGLATAKKLSKDHTVIILSPSKDKCENAVKYEGVNDYVLADITKENQIEKAVKDVIKRYGRIDILINNAGIWIEGPLEKNDSNQIKKVLEVNSLGTILLTQKVLPHMKKAGSGRIINIVSQAGLIPKADRSVYRASKYAVRGFTESLIPEVAPDNISICGFYPDKMNTNFFKKGGEKVDTKDFIDVSEAVKCLEFLVNTSPDLNIPIFGLKKLNQY</sequence>
<dbReference type="EC" id="1.1.1.163" evidence="4"/>